<name>A0A225DB44_9BACT</name>
<dbReference type="Proteomes" id="UP000214646">
    <property type="component" value="Unassembled WGS sequence"/>
</dbReference>
<evidence type="ECO:0000313" key="2">
    <source>
        <dbReference type="EMBL" id="OWK34359.1"/>
    </source>
</evidence>
<feature type="compositionally biased region" description="Pro residues" evidence="1">
    <location>
        <begin position="138"/>
        <end position="149"/>
    </location>
</feature>
<proteinExistence type="predicted"/>
<comment type="caution">
    <text evidence="2">The sequence shown here is derived from an EMBL/GenBank/DDBJ whole genome shotgun (WGS) entry which is preliminary data.</text>
</comment>
<sequence length="237" mass="25413">MRIDTTTAAGSAQRNDADYDFPTGIYTCRLDDVVEIAHKADDERKTPRLVFEFSVADGPYRGKKLSTFVRKNLFAGVQGKGNASSLYKLAKSLGVADPMLGFDTTQFVGKLFTIMAKNEGTRAWPESIIQAAVQSPTGPVPPPVAPPTSPQAGRSAPPKPPVAPPGPPPAPKQPAPGSRWQWADADGKWYAGTASECESWMVTGNHMACDTWVMPEGAPEDQMKTAESFGFQGAIPF</sequence>
<dbReference type="EMBL" id="NIDE01000020">
    <property type="protein sequence ID" value="OWK34359.1"/>
    <property type="molecule type" value="Genomic_DNA"/>
</dbReference>
<feature type="compositionally biased region" description="Pro residues" evidence="1">
    <location>
        <begin position="157"/>
        <end position="174"/>
    </location>
</feature>
<dbReference type="RefSeq" id="WP_088260664.1">
    <property type="nucleotide sequence ID" value="NZ_NIDE01000020.1"/>
</dbReference>
<accession>A0A225DB44</accession>
<protein>
    <recommendedName>
        <fullName evidence="4">DUF669 domain-containing protein</fullName>
    </recommendedName>
</protein>
<dbReference type="AlphaFoldDB" id="A0A225DB44"/>
<evidence type="ECO:0000313" key="3">
    <source>
        <dbReference type="Proteomes" id="UP000214646"/>
    </source>
</evidence>
<gene>
    <name evidence="2" type="ORF">FRUB_10330</name>
</gene>
<organism evidence="2 3">
    <name type="scientific">Fimbriiglobus ruber</name>
    <dbReference type="NCBI Taxonomy" id="1908690"/>
    <lineage>
        <taxon>Bacteria</taxon>
        <taxon>Pseudomonadati</taxon>
        <taxon>Planctomycetota</taxon>
        <taxon>Planctomycetia</taxon>
        <taxon>Gemmatales</taxon>
        <taxon>Gemmataceae</taxon>
        <taxon>Fimbriiglobus</taxon>
    </lineage>
</organism>
<evidence type="ECO:0000256" key="1">
    <source>
        <dbReference type="SAM" id="MobiDB-lite"/>
    </source>
</evidence>
<keyword evidence="3" id="KW-1185">Reference proteome</keyword>
<reference evidence="3" key="1">
    <citation type="submission" date="2017-06" db="EMBL/GenBank/DDBJ databases">
        <title>Genome analysis of Fimbriiglobus ruber SP5, the first member of the order Planctomycetales with confirmed chitinolytic capability.</title>
        <authorList>
            <person name="Ravin N.V."/>
            <person name="Rakitin A.L."/>
            <person name="Ivanova A.A."/>
            <person name="Beletsky A.V."/>
            <person name="Kulichevskaya I.S."/>
            <person name="Mardanov A.V."/>
            <person name="Dedysh S.N."/>
        </authorList>
    </citation>
    <scope>NUCLEOTIDE SEQUENCE [LARGE SCALE GENOMIC DNA]</scope>
    <source>
        <strain evidence="3">SP5</strain>
    </source>
</reference>
<feature type="region of interest" description="Disordered" evidence="1">
    <location>
        <begin position="134"/>
        <end position="180"/>
    </location>
</feature>
<evidence type="ECO:0008006" key="4">
    <source>
        <dbReference type="Google" id="ProtNLM"/>
    </source>
</evidence>